<feature type="domain" description="Glycosyl transferase family 1" evidence="2">
    <location>
        <begin position="168"/>
        <end position="323"/>
    </location>
</feature>
<proteinExistence type="predicted"/>
<dbReference type="PANTHER" id="PTHR46401">
    <property type="entry name" value="GLYCOSYLTRANSFERASE WBBK-RELATED"/>
    <property type="match status" value="1"/>
</dbReference>
<protein>
    <submittedName>
        <fullName evidence="4">Glycosyltransferase family 4 protein</fullName>
    </submittedName>
</protein>
<dbReference type="SUPFAM" id="SSF53756">
    <property type="entry name" value="UDP-Glycosyltransferase/glycogen phosphorylase"/>
    <property type="match status" value="1"/>
</dbReference>
<organism evidence="4 5">
    <name type="scientific">Phormidium yuhuli AB48</name>
    <dbReference type="NCBI Taxonomy" id="2940671"/>
    <lineage>
        <taxon>Bacteria</taxon>
        <taxon>Bacillati</taxon>
        <taxon>Cyanobacteriota</taxon>
        <taxon>Cyanophyceae</taxon>
        <taxon>Oscillatoriophycideae</taxon>
        <taxon>Oscillatoriales</taxon>
        <taxon>Oscillatoriaceae</taxon>
        <taxon>Phormidium</taxon>
        <taxon>Phormidium yuhuli</taxon>
    </lineage>
</organism>
<dbReference type="CDD" id="cd03809">
    <property type="entry name" value="GT4_MtfB-like"/>
    <property type="match status" value="1"/>
</dbReference>
<evidence type="ECO:0000256" key="1">
    <source>
        <dbReference type="ARBA" id="ARBA00022679"/>
    </source>
</evidence>
<dbReference type="Pfam" id="PF00534">
    <property type="entry name" value="Glycos_transf_1"/>
    <property type="match status" value="1"/>
</dbReference>
<dbReference type="Gene3D" id="3.40.50.2000">
    <property type="entry name" value="Glycogen Phosphorylase B"/>
    <property type="match status" value="2"/>
</dbReference>
<keyword evidence="5" id="KW-1185">Reference proteome</keyword>
<feature type="domain" description="Glycosyltransferase subfamily 4-like N-terminal" evidence="3">
    <location>
        <begin position="5"/>
        <end position="157"/>
    </location>
</feature>
<evidence type="ECO:0000313" key="5">
    <source>
        <dbReference type="Proteomes" id="UP001056708"/>
    </source>
</evidence>
<evidence type="ECO:0000259" key="2">
    <source>
        <dbReference type="Pfam" id="PF00534"/>
    </source>
</evidence>
<gene>
    <name evidence="4" type="ORF">NEA10_16625</name>
</gene>
<dbReference type="RefSeq" id="WP_252665389.1">
    <property type="nucleotide sequence ID" value="NZ_CP098611.1"/>
</dbReference>
<reference evidence="4" key="1">
    <citation type="submission" date="2022-06" db="EMBL/GenBank/DDBJ databases">
        <title>Genome sequence of Phormidium yuhuli AB48 isolated from an industrial photobioreactor environment.</title>
        <authorList>
            <person name="Qiu Y."/>
            <person name="Noonan A.J.C."/>
            <person name="Dofher K."/>
            <person name="Koch M."/>
            <person name="Kieft B."/>
            <person name="Lin X."/>
            <person name="Ziels R.M."/>
            <person name="Hallam S.J."/>
        </authorList>
    </citation>
    <scope>NUCLEOTIDE SEQUENCE</scope>
    <source>
        <strain evidence="4">AB48</strain>
    </source>
</reference>
<dbReference type="EMBL" id="CP098611">
    <property type="protein sequence ID" value="USR93208.1"/>
    <property type="molecule type" value="Genomic_DNA"/>
</dbReference>
<name>A0ABY5AV93_9CYAN</name>
<sequence length="350" mass="39407">MENPTGISTYALNLIPQLRSLDPILLTPQPRLGFRHHPIPPGLTPEQGLPGHLKRLLWTQFLLPRLYRDLGGDLLFSPLPEAPLGWTGRYVVTVYDAIPLRFPKPASPMTFYHRLYVPQVLKQAQHLLCISQATADDAIAFYGVPASKITVTPLAYDRHHYRPLNLPRRNYFLYLGRHDPYKNLQRAIAAFAQLPPSLDCEFWIGGSFDRRYTPNLQQQVRELQMGDRIKFLDYIAPAEVPILLNQALALVFPSLWEGFGLPVLEAMACDCPVIASNVASIPEVTGDAALLVDPYDLQQLADTMRVLAKGDDVRSHLQQRGRDRARQFSWEKTGQLSCGILHQLSCSGNP</sequence>
<evidence type="ECO:0000259" key="3">
    <source>
        <dbReference type="Pfam" id="PF13439"/>
    </source>
</evidence>
<dbReference type="Proteomes" id="UP001056708">
    <property type="component" value="Chromosome"/>
</dbReference>
<accession>A0ABY5AV93</accession>
<dbReference type="InterPro" id="IPR028098">
    <property type="entry name" value="Glyco_trans_4-like_N"/>
</dbReference>
<evidence type="ECO:0000313" key="4">
    <source>
        <dbReference type="EMBL" id="USR93208.1"/>
    </source>
</evidence>
<keyword evidence="1" id="KW-0808">Transferase</keyword>
<dbReference type="InterPro" id="IPR001296">
    <property type="entry name" value="Glyco_trans_1"/>
</dbReference>
<dbReference type="PANTHER" id="PTHR46401:SF2">
    <property type="entry name" value="GLYCOSYLTRANSFERASE WBBK-RELATED"/>
    <property type="match status" value="1"/>
</dbReference>
<dbReference type="Pfam" id="PF13439">
    <property type="entry name" value="Glyco_transf_4"/>
    <property type="match status" value="1"/>
</dbReference>